<dbReference type="PANTHER" id="PTHR43147">
    <property type="entry name" value="PROTEIN TAS"/>
    <property type="match status" value="1"/>
</dbReference>
<comment type="caution">
    <text evidence="1">The sequence shown here is derived from an EMBL/GenBank/DDBJ whole genome shotgun (WGS) entry which is preliminary data.</text>
</comment>
<accession>A0A427AK42</accession>
<sequence length="179" mass="20163">MVNSGSDSLVICRVLKRNVADQSWVGQREPHGPAEDLYGIFVNVVRRERPPELLEEIRGLVTFLYGSLCNFYSNVKHYVVDMRPQQRMAELCQLKGVKLIVCSSEIFKVKTVMGGLLSEKFLKANLSLPFVGPPLNTPSLQKYKRVCCAYIVPSSHFTFENCGLFTSSWMHSLSNLTDG</sequence>
<dbReference type="AlphaFoldDB" id="A0A427AK42"/>
<evidence type="ECO:0000313" key="1">
    <source>
        <dbReference type="EMBL" id="RRT76560.1"/>
    </source>
</evidence>
<organism evidence="1 2">
    <name type="scientific">Ensete ventricosum</name>
    <name type="common">Abyssinian banana</name>
    <name type="synonym">Musa ensete</name>
    <dbReference type="NCBI Taxonomy" id="4639"/>
    <lineage>
        <taxon>Eukaryota</taxon>
        <taxon>Viridiplantae</taxon>
        <taxon>Streptophyta</taxon>
        <taxon>Embryophyta</taxon>
        <taxon>Tracheophyta</taxon>
        <taxon>Spermatophyta</taxon>
        <taxon>Magnoliopsida</taxon>
        <taxon>Liliopsida</taxon>
        <taxon>Zingiberales</taxon>
        <taxon>Musaceae</taxon>
        <taxon>Ensete</taxon>
    </lineage>
</organism>
<proteinExistence type="predicted"/>
<dbReference type="EMBL" id="AMZH03002163">
    <property type="protein sequence ID" value="RRT76560.1"/>
    <property type="molecule type" value="Genomic_DNA"/>
</dbReference>
<gene>
    <name evidence="1" type="ORF">B296_00029869</name>
</gene>
<dbReference type="Proteomes" id="UP000287651">
    <property type="component" value="Unassembled WGS sequence"/>
</dbReference>
<protein>
    <submittedName>
        <fullName evidence="1">Uncharacterized protein</fullName>
    </submittedName>
</protein>
<name>A0A427AK42_ENSVE</name>
<reference evidence="1 2" key="1">
    <citation type="journal article" date="2014" name="Agronomy (Basel)">
        <title>A Draft Genome Sequence for Ensete ventricosum, the Drought-Tolerant Tree Against Hunger.</title>
        <authorList>
            <person name="Harrison J."/>
            <person name="Moore K.A."/>
            <person name="Paszkiewicz K."/>
            <person name="Jones T."/>
            <person name="Grant M."/>
            <person name="Ambacheew D."/>
            <person name="Muzemil S."/>
            <person name="Studholme D.J."/>
        </authorList>
    </citation>
    <scope>NUCLEOTIDE SEQUENCE [LARGE SCALE GENOMIC DNA]</scope>
</reference>
<dbReference type="PANTHER" id="PTHR43147:SF2">
    <property type="entry name" value="NADP-DEPENDENT OXIDOREDUCTASE DOMAIN-CONTAINING PROTEIN"/>
    <property type="match status" value="1"/>
</dbReference>
<evidence type="ECO:0000313" key="2">
    <source>
        <dbReference type="Proteomes" id="UP000287651"/>
    </source>
</evidence>